<reference evidence="1" key="1">
    <citation type="submission" date="2022-01" db="EMBL/GenBank/DDBJ databases">
        <title>Comparative genomics reveals a dynamic genome evolution in the ectomycorrhizal milk-cap (Lactarius) mushrooms.</title>
        <authorList>
            <consortium name="DOE Joint Genome Institute"/>
            <person name="Lebreton A."/>
            <person name="Tang N."/>
            <person name="Kuo A."/>
            <person name="LaButti K."/>
            <person name="Drula E."/>
            <person name="Barry K."/>
            <person name="Clum A."/>
            <person name="Lipzen A."/>
            <person name="Mousain D."/>
            <person name="Ng V."/>
            <person name="Wang R."/>
            <person name="Wang X."/>
            <person name="Dai Y."/>
            <person name="Henrissat B."/>
            <person name="Grigoriev I.V."/>
            <person name="Guerin-Laguette A."/>
            <person name="Yu F."/>
            <person name="Martin F.M."/>
        </authorList>
    </citation>
    <scope>NUCLEOTIDE SEQUENCE</scope>
    <source>
        <strain evidence="1">QP</strain>
    </source>
</reference>
<name>A0AAD4QD28_9AGAM</name>
<sequence length="244" mass="27977">MERVKERLPGDLSHIAPFQLTVWRCMDLTTSFDDEDLKRQVSEVFSSNSVKMLRGRQAIAELNISTNEILFVKLPSRPVITSDQVGDPSTLHVVREYEHCFLKARSKGCFTEGDVESNEIVDANDRDAPEFVKKYRQMLGRKRKVAHNMYGAADLLVGGEDYFDYSTPNVSESVDVEVFHLIQISSLYRPKRWDTLKNGNPRPFKECDANWLFFYTIANHIDSHLSNIELTESPRLSVKLGQES</sequence>
<organism evidence="1 2">
    <name type="scientific">Lactarius akahatsu</name>
    <dbReference type="NCBI Taxonomy" id="416441"/>
    <lineage>
        <taxon>Eukaryota</taxon>
        <taxon>Fungi</taxon>
        <taxon>Dikarya</taxon>
        <taxon>Basidiomycota</taxon>
        <taxon>Agaricomycotina</taxon>
        <taxon>Agaricomycetes</taxon>
        <taxon>Russulales</taxon>
        <taxon>Russulaceae</taxon>
        <taxon>Lactarius</taxon>
    </lineage>
</organism>
<protein>
    <submittedName>
        <fullName evidence="1">Uncharacterized protein</fullName>
    </submittedName>
</protein>
<dbReference type="AlphaFoldDB" id="A0AAD4QD28"/>
<comment type="caution">
    <text evidence="1">The sequence shown here is derived from an EMBL/GenBank/DDBJ whole genome shotgun (WGS) entry which is preliminary data.</text>
</comment>
<evidence type="ECO:0000313" key="2">
    <source>
        <dbReference type="Proteomes" id="UP001201163"/>
    </source>
</evidence>
<gene>
    <name evidence="1" type="ORF">EDB92DRAFT_2115093</name>
</gene>
<proteinExistence type="predicted"/>
<accession>A0AAD4QD28</accession>
<dbReference type="EMBL" id="JAKELL010000031">
    <property type="protein sequence ID" value="KAH8990349.1"/>
    <property type="molecule type" value="Genomic_DNA"/>
</dbReference>
<dbReference type="Proteomes" id="UP001201163">
    <property type="component" value="Unassembled WGS sequence"/>
</dbReference>
<evidence type="ECO:0000313" key="1">
    <source>
        <dbReference type="EMBL" id="KAH8990349.1"/>
    </source>
</evidence>
<keyword evidence="2" id="KW-1185">Reference proteome</keyword>